<feature type="transmembrane region" description="Helical" evidence="2">
    <location>
        <begin position="244"/>
        <end position="262"/>
    </location>
</feature>
<keyword evidence="2" id="KW-0472">Membrane</keyword>
<keyword evidence="5" id="KW-1185">Reference proteome</keyword>
<dbReference type="PANTHER" id="PTHR36435:SF1">
    <property type="entry name" value="CAAX AMINO TERMINAL PROTEASE FAMILY PROTEIN"/>
    <property type="match status" value="1"/>
</dbReference>
<feature type="transmembrane region" description="Helical" evidence="2">
    <location>
        <begin position="179"/>
        <end position="200"/>
    </location>
</feature>
<dbReference type="Pfam" id="PF02517">
    <property type="entry name" value="Rce1-like"/>
    <property type="match status" value="1"/>
</dbReference>
<protein>
    <submittedName>
        <fullName evidence="4">CPBP family intramembrane glutamic endopeptidase</fullName>
        <ecNumber evidence="4">3.4.-.-</ecNumber>
    </submittedName>
</protein>
<organism evidence="4 5">
    <name type="scientific">Streptomyces roseoverticillatus</name>
    <dbReference type="NCBI Taxonomy" id="66429"/>
    <lineage>
        <taxon>Bacteria</taxon>
        <taxon>Bacillati</taxon>
        <taxon>Actinomycetota</taxon>
        <taxon>Actinomycetes</taxon>
        <taxon>Kitasatosporales</taxon>
        <taxon>Streptomycetaceae</taxon>
        <taxon>Streptomyces</taxon>
    </lineage>
</organism>
<dbReference type="GO" id="GO:0016787">
    <property type="term" value="F:hydrolase activity"/>
    <property type="evidence" value="ECO:0007669"/>
    <property type="project" value="UniProtKB-KW"/>
</dbReference>
<sequence>MPGAQSTSAGFGTPPPPPPGWAVHHGDPRHDGPSSAPPGSRYHQQARNGRQGALGRIGEFLLMLLLAAAGPVLAVVVVMVAGYAAGLKSAGDDGDRVFTDPLADQAAGLAALAVGIPVVLLVVRWCCRRPAGTVSSVRGRLRWGWLGRCAAVAFPLLALQLGLLIAWEWVAEGTGSDGFAFPGWPSFLLAVTVIGVLVPFQAAAEEYVFRGWVTQFCGGFLRSPWPGVVVGSLLFALAHGLGQVSGFALLVYSAMWWGWLVIRTGGLEAVIAVHAANNVLTFWLAAAAGQLSDTSTAADAPWPALVLEAVFAPAYCLIVARLAKRHRIEDRSSPTAIEARPAGAMAPGHERP</sequence>
<dbReference type="EC" id="3.4.-.-" evidence="4"/>
<feature type="transmembrane region" description="Helical" evidence="2">
    <location>
        <begin position="145"/>
        <end position="167"/>
    </location>
</feature>
<feature type="region of interest" description="Disordered" evidence="1">
    <location>
        <begin position="1"/>
        <end position="48"/>
    </location>
</feature>
<keyword evidence="2" id="KW-0812">Transmembrane</keyword>
<evidence type="ECO:0000256" key="1">
    <source>
        <dbReference type="SAM" id="MobiDB-lite"/>
    </source>
</evidence>
<feature type="transmembrane region" description="Helical" evidence="2">
    <location>
        <begin position="60"/>
        <end position="86"/>
    </location>
</feature>
<evidence type="ECO:0000313" key="5">
    <source>
        <dbReference type="Proteomes" id="UP001552479"/>
    </source>
</evidence>
<feature type="domain" description="CAAX prenyl protease 2/Lysostaphin resistance protein A-like" evidence="3">
    <location>
        <begin position="191"/>
        <end position="280"/>
    </location>
</feature>
<reference evidence="4 5" key="1">
    <citation type="submission" date="2024-06" db="EMBL/GenBank/DDBJ databases">
        <title>The Natural Products Discovery Center: Release of the First 8490 Sequenced Strains for Exploring Actinobacteria Biosynthetic Diversity.</title>
        <authorList>
            <person name="Kalkreuter E."/>
            <person name="Kautsar S.A."/>
            <person name="Yang D."/>
            <person name="Bader C.D."/>
            <person name="Teijaro C.N."/>
            <person name="Fluegel L."/>
            <person name="Davis C.M."/>
            <person name="Simpson J.R."/>
            <person name="Lauterbach L."/>
            <person name="Steele A.D."/>
            <person name="Gui C."/>
            <person name="Meng S."/>
            <person name="Li G."/>
            <person name="Viehrig K."/>
            <person name="Ye F."/>
            <person name="Su P."/>
            <person name="Kiefer A.F."/>
            <person name="Nichols A."/>
            <person name="Cepeda A.J."/>
            <person name="Yan W."/>
            <person name="Fan B."/>
            <person name="Jiang Y."/>
            <person name="Adhikari A."/>
            <person name="Zheng C.-J."/>
            <person name="Schuster L."/>
            <person name="Cowan T.M."/>
            <person name="Smanski M.J."/>
            <person name="Chevrette M.G."/>
            <person name="De Carvalho L.P.S."/>
            <person name="Shen B."/>
        </authorList>
    </citation>
    <scope>NUCLEOTIDE SEQUENCE [LARGE SCALE GENOMIC DNA]</scope>
    <source>
        <strain evidence="4 5">NPDC053791</strain>
    </source>
</reference>
<proteinExistence type="predicted"/>
<accession>A0ABV3IMI9</accession>
<feature type="compositionally biased region" description="Polar residues" evidence="1">
    <location>
        <begin position="1"/>
        <end position="10"/>
    </location>
</feature>
<dbReference type="RefSeq" id="WP_366086268.1">
    <property type="nucleotide sequence ID" value="NZ_JBFASG010000001.1"/>
</dbReference>
<dbReference type="PANTHER" id="PTHR36435">
    <property type="entry name" value="SLR1288 PROTEIN"/>
    <property type="match status" value="1"/>
</dbReference>
<dbReference type="InterPro" id="IPR003675">
    <property type="entry name" value="Rce1/LyrA-like_dom"/>
</dbReference>
<feature type="transmembrane region" description="Helical" evidence="2">
    <location>
        <begin position="212"/>
        <end position="238"/>
    </location>
</feature>
<dbReference type="Proteomes" id="UP001552479">
    <property type="component" value="Unassembled WGS sequence"/>
</dbReference>
<dbReference type="InterPro" id="IPR052710">
    <property type="entry name" value="CAAX_protease"/>
</dbReference>
<evidence type="ECO:0000313" key="4">
    <source>
        <dbReference type="EMBL" id="MEV4921375.1"/>
    </source>
</evidence>
<keyword evidence="4" id="KW-0378">Hydrolase</keyword>
<dbReference type="EMBL" id="JBFASG010000001">
    <property type="protein sequence ID" value="MEV4921375.1"/>
    <property type="molecule type" value="Genomic_DNA"/>
</dbReference>
<keyword evidence="2" id="KW-1133">Transmembrane helix</keyword>
<evidence type="ECO:0000259" key="3">
    <source>
        <dbReference type="Pfam" id="PF02517"/>
    </source>
</evidence>
<feature type="transmembrane region" description="Helical" evidence="2">
    <location>
        <begin position="300"/>
        <end position="323"/>
    </location>
</feature>
<comment type="caution">
    <text evidence="4">The sequence shown here is derived from an EMBL/GenBank/DDBJ whole genome shotgun (WGS) entry which is preliminary data.</text>
</comment>
<gene>
    <name evidence="4" type="ORF">AB0L03_00730</name>
</gene>
<evidence type="ECO:0000256" key="2">
    <source>
        <dbReference type="SAM" id="Phobius"/>
    </source>
</evidence>
<name>A0ABV3IMI9_9ACTN</name>
<feature type="transmembrane region" description="Helical" evidence="2">
    <location>
        <begin position="106"/>
        <end position="125"/>
    </location>
</feature>
<feature type="transmembrane region" description="Helical" evidence="2">
    <location>
        <begin position="269"/>
        <end position="288"/>
    </location>
</feature>